<dbReference type="AlphaFoldDB" id="A0A1I3Q4P8"/>
<gene>
    <name evidence="1" type="ORF">SAMN04488095_2409</name>
</gene>
<dbReference type="InterPro" id="IPR020349">
    <property type="entry name" value="Uncharacterised_14.7kDa"/>
</dbReference>
<dbReference type="Proteomes" id="UP000199110">
    <property type="component" value="Unassembled WGS sequence"/>
</dbReference>
<dbReference type="RefSeq" id="WP_092780836.1">
    <property type="nucleotide sequence ID" value="NZ_FORA01000003.1"/>
</dbReference>
<name>A0A1I3Q4P8_9RHOB</name>
<keyword evidence="2" id="KW-1185">Reference proteome</keyword>
<protein>
    <recommendedName>
        <fullName evidence="3">Lipoprotein</fullName>
    </recommendedName>
</protein>
<evidence type="ECO:0008006" key="3">
    <source>
        <dbReference type="Google" id="ProtNLM"/>
    </source>
</evidence>
<proteinExistence type="predicted"/>
<sequence length="147" mass="15474">MGFLRLASAGVLFVGLVACQPTPEAEPILTQSDIAALDTATVGFTTNLAISDIMVKECAAAGIRRKVPEEQTIDTFFAAMRAQGYSQRQITAAAERLRASGSEAVGAGVIDYLAERDVRLSDTEALCSLARREITEGSLVGNLLAPA</sequence>
<dbReference type="PROSITE" id="PS51257">
    <property type="entry name" value="PROKAR_LIPOPROTEIN"/>
    <property type="match status" value="1"/>
</dbReference>
<dbReference type="Pfam" id="PF17267">
    <property type="entry name" value="DUF5333"/>
    <property type="match status" value="1"/>
</dbReference>
<evidence type="ECO:0000313" key="1">
    <source>
        <dbReference type="EMBL" id="SFJ28620.1"/>
    </source>
</evidence>
<evidence type="ECO:0000313" key="2">
    <source>
        <dbReference type="Proteomes" id="UP000199110"/>
    </source>
</evidence>
<organism evidence="1 2">
    <name type="scientific">Jannaschia pohangensis</name>
    <dbReference type="NCBI Taxonomy" id="390807"/>
    <lineage>
        <taxon>Bacteria</taxon>
        <taxon>Pseudomonadati</taxon>
        <taxon>Pseudomonadota</taxon>
        <taxon>Alphaproteobacteria</taxon>
        <taxon>Rhodobacterales</taxon>
        <taxon>Roseobacteraceae</taxon>
        <taxon>Jannaschia</taxon>
    </lineage>
</organism>
<accession>A0A1I3Q4P8</accession>
<dbReference type="EMBL" id="FORA01000003">
    <property type="protein sequence ID" value="SFJ28620.1"/>
    <property type="molecule type" value="Genomic_DNA"/>
</dbReference>
<reference evidence="1 2" key="1">
    <citation type="submission" date="2016-10" db="EMBL/GenBank/DDBJ databases">
        <authorList>
            <person name="de Groot N.N."/>
        </authorList>
    </citation>
    <scope>NUCLEOTIDE SEQUENCE [LARGE SCALE GENOMIC DNA]</scope>
    <source>
        <strain evidence="1 2">DSM 19073</strain>
    </source>
</reference>
<dbReference type="STRING" id="390807.SAMN04488095_2409"/>